<evidence type="ECO:0000313" key="4">
    <source>
        <dbReference type="Proteomes" id="UP000481153"/>
    </source>
</evidence>
<name>A0A6G0WYM4_9STRA</name>
<keyword evidence="1" id="KW-0175">Coiled coil</keyword>
<proteinExistence type="predicted"/>
<accession>A0A6G0WYM4</accession>
<feature type="compositionally biased region" description="Polar residues" evidence="2">
    <location>
        <begin position="11"/>
        <end position="23"/>
    </location>
</feature>
<reference evidence="3 4" key="1">
    <citation type="submission" date="2019-07" db="EMBL/GenBank/DDBJ databases">
        <title>Genomics analysis of Aphanomyces spp. identifies a new class of oomycete effector associated with host adaptation.</title>
        <authorList>
            <person name="Gaulin E."/>
        </authorList>
    </citation>
    <scope>NUCLEOTIDE SEQUENCE [LARGE SCALE GENOMIC DNA]</scope>
    <source>
        <strain evidence="3 4">ATCC 201684</strain>
    </source>
</reference>
<dbReference type="AlphaFoldDB" id="A0A6G0WYM4"/>
<dbReference type="VEuPathDB" id="FungiDB:AeMF1_014084"/>
<dbReference type="EMBL" id="VJMJ01000130">
    <property type="protein sequence ID" value="KAF0732596.1"/>
    <property type="molecule type" value="Genomic_DNA"/>
</dbReference>
<feature type="region of interest" description="Disordered" evidence="2">
    <location>
        <begin position="1"/>
        <end position="25"/>
    </location>
</feature>
<evidence type="ECO:0000313" key="3">
    <source>
        <dbReference type="EMBL" id="KAF0732596.1"/>
    </source>
</evidence>
<comment type="caution">
    <text evidence="3">The sequence shown here is derived from an EMBL/GenBank/DDBJ whole genome shotgun (WGS) entry which is preliminary data.</text>
</comment>
<evidence type="ECO:0000256" key="2">
    <source>
        <dbReference type="SAM" id="MobiDB-lite"/>
    </source>
</evidence>
<gene>
    <name evidence="3" type="ORF">Ae201684_010304</name>
</gene>
<dbReference type="Proteomes" id="UP000481153">
    <property type="component" value="Unassembled WGS sequence"/>
</dbReference>
<organism evidence="3 4">
    <name type="scientific">Aphanomyces euteiches</name>
    <dbReference type="NCBI Taxonomy" id="100861"/>
    <lineage>
        <taxon>Eukaryota</taxon>
        <taxon>Sar</taxon>
        <taxon>Stramenopiles</taxon>
        <taxon>Oomycota</taxon>
        <taxon>Saprolegniomycetes</taxon>
        <taxon>Saprolegniales</taxon>
        <taxon>Verrucalvaceae</taxon>
        <taxon>Aphanomyces</taxon>
    </lineage>
</organism>
<evidence type="ECO:0000256" key="1">
    <source>
        <dbReference type="SAM" id="Coils"/>
    </source>
</evidence>
<sequence length="220" mass="25001">MAPKKKKSKKNGLQNAQSGSPKGNKQHMARLVKNLNETQIQFLQRAMLQVRVQELTDQVAALQQQSAKAKREAVDELADRDHVIQDLKSDLQRLEKYVESLMNEKAVERTTENEMHLTLMRTNARTKDQLAYAEARIADLKAQCATYQNQIEVLLTNQLHSNTLAMTNQTKDDRNMKALINQHQSILPSLLDALQEFTQSTAIQLDATTAIQHVIKDTKK</sequence>
<protein>
    <submittedName>
        <fullName evidence="3">Uncharacterized protein</fullName>
    </submittedName>
</protein>
<feature type="coiled-coil region" evidence="1">
    <location>
        <begin position="45"/>
        <end position="157"/>
    </location>
</feature>
<keyword evidence="4" id="KW-1185">Reference proteome</keyword>
<feature type="compositionally biased region" description="Basic residues" evidence="2">
    <location>
        <begin position="1"/>
        <end position="10"/>
    </location>
</feature>